<feature type="compositionally biased region" description="Basic residues" evidence="1">
    <location>
        <begin position="262"/>
        <end position="291"/>
    </location>
</feature>
<proteinExistence type="predicted"/>
<evidence type="ECO:0000313" key="2">
    <source>
        <dbReference type="EMBL" id="KAF5830955.1"/>
    </source>
</evidence>
<organism evidence="2 3">
    <name type="scientific">Dunaliella salina</name>
    <name type="common">Green alga</name>
    <name type="synonym">Protococcus salinus</name>
    <dbReference type="NCBI Taxonomy" id="3046"/>
    <lineage>
        <taxon>Eukaryota</taxon>
        <taxon>Viridiplantae</taxon>
        <taxon>Chlorophyta</taxon>
        <taxon>core chlorophytes</taxon>
        <taxon>Chlorophyceae</taxon>
        <taxon>CS clade</taxon>
        <taxon>Chlamydomonadales</taxon>
        <taxon>Dunaliellaceae</taxon>
        <taxon>Dunaliella</taxon>
    </lineage>
</organism>
<feature type="region of interest" description="Disordered" evidence="1">
    <location>
        <begin position="241"/>
        <end position="302"/>
    </location>
</feature>
<dbReference type="EMBL" id="MU069991">
    <property type="protein sequence ID" value="KAF5830955.1"/>
    <property type="molecule type" value="Genomic_DNA"/>
</dbReference>
<feature type="region of interest" description="Disordered" evidence="1">
    <location>
        <begin position="145"/>
        <end position="206"/>
    </location>
</feature>
<dbReference type="Proteomes" id="UP000815325">
    <property type="component" value="Unassembled WGS sequence"/>
</dbReference>
<gene>
    <name evidence="2" type="ORF">DUNSADRAFT_13812</name>
</gene>
<protein>
    <recommendedName>
        <fullName evidence="4">CBF1-interacting co-repressor CIR N-terminal domain-containing protein</fullName>
    </recommendedName>
</protein>
<dbReference type="InterPro" id="IPR040014">
    <property type="entry name" value="CIR1"/>
</dbReference>
<reference evidence="2" key="1">
    <citation type="submission" date="2017-08" db="EMBL/GenBank/DDBJ databases">
        <authorList>
            <person name="Polle J.E."/>
            <person name="Barry K."/>
            <person name="Cushman J."/>
            <person name="Schmutz J."/>
            <person name="Tran D."/>
            <person name="Hathwaick L.T."/>
            <person name="Yim W.C."/>
            <person name="Jenkins J."/>
            <person name="Mckie-Krisberg Z.M."/>
            <person name="Prochnik S."/>
            <person name="Lindquist E."/>
            <person name="Dockter R.B."/>
            <person name="Adam C."/>
            <person name="Molina H."/>
            <person name="Bunkerborg J."/>
            <person name="Jin E."/>
            <person name="Buchheim M."/>
            <person name="Magnuson J."/>
        </authorList>
    </citation>
    <scope>NUCLEOTIDE SEQUENCE</scope>
    <source>
        <strain evidence="2">CCAP 19/18</strain>
    </source>
</reference>
<keyword evidence="3" id="KW-1185">Reference proteome</keyword>
<sequence length="302" mass="33004">MKKWEAETKAIQEQKIREQAQAEFQAEQEKMETYSLCSEAEQKRYRDRQSISFMYAKPPGLEAALAKQAAAETEKAKAAQEASAVANTQPGGVEPGAGGKQQLSRAQHDEIANRTKELDRVREDPFAMLLKARAALQNHERFAIKQSGGGTFGGFSSQAQNQQLLEDEDIGPPQTLTAAGPSGRGLAPPGIQGGGVELPDPATLASMSDAERSAIIKRLKKIQKQQEQERKLQEAEAILRSAGFDLSALPPVEELPSDTKKSSKKKRKKHSKDKSGKSSKRARHGKKHKRSRDSDSDSSSDS</sequence>
<feature type="region of interest" description="Disordered" evidence="1">
    <location>
        <begin position="77"/>
        <end position="118"/>
    </location>
</feature>
<evidence type="ECO:0008006" key="4">
    <source>
        <dbReference type="Google" id="ProtNLM"/>
    </source>
</evidence>
<accession>A0ABQ7G8M0</accession>
<dbReference type="PANTHER" id="PTHR13151">
    <property type="entry name" value="CBF1 INTERACTING COREPRESSOR CIR"/>
    <property type="match status" value="1"/>
</dbReference>
<evidence type="ECO:0000256" key="1">
    <source>
        <dbReference type="SAM" id="MobiDB-lite"/>
    </source>
</evidence>
<name>A0ABQ7G8M0_DUNSA</name>
<evidence type="ECO:0000313" key="3">
    <source>
        <dbReference type="Proteomes" id="UP000815325"/>
    </source>
</evidence>
<feature type="compositionally biased region" description="Basic and acidic residues" evidence="1">
    <location>
        <begin position="106"/>
        <end position="118"/>
    </location>
</feature>
<dbReference type="PANTHER" id="PTHR13151:SF2">
    <property type="entry name" value="COREPRESSOR INTERACTING WITH RBPJ 1"/>
    <property type="match status" value="1"/>
</dbReference>
<comment type="caution">
    <text evidence="2">The sequence shown here is derived from an EMBL/GenBank/DDBJ whole genome shotgun (WGS) entry which is preliminary data.</text>
</comment>